<dbReference type="InterPro" id="IPR011711">
    <property type="entry name" value="GntR_C"/>
</dbReference>
<dbReference type="SUPFAM" id="SSF46785">
    <property type="entry name" value="Winged helix' DNA-binding domain"/>
    <property type="match status" value="1"/>
</dbReference>
<proteinExistence type="predicted"/>
<dbReference type="Pfam" id="PF07729">
    <property type="entry name" value="FCD"/>
    <property type="match status" value="1"/>
</dbReference>
<dbReference type="InterPro" id="IPR036388">
    <property type="entry name" value="WH-like_DNA-bd_sf"/>
</dbReference>
<dbReference type="InterPro" id="IPR000524">
    <property type="entry name" value="Tscrpt_reg_HTH_GntR"/>
</dbReference>
<dbReference type="AlphaFoldDB" id="A0A917EIM1"/>
<feature type="domain" description="HTH gntR-type" evidence="4">
    <location>
        <begin position="38"/>
        <end position="105"/>
    </location>
</feature>
<comment type="caution">
    <text evidence="5">The sequence shown here is derived from an EMBL/GenBank/DDBJ whole genome shotgun (WGS) entry which is preliminary data.</text>
</comment>
<protein>
    <submittedName>
        <fullName evidence="5">GntR family transcriptional regulator</fullName>
    </submittedName>
</protein>
<dbReference type="PANTHER" id="PTHR43537:SF24">
    <property type="entry name" value="GLUCONATE OPERON TRANSCRIPTIONAL REPRESSOR"/>
    <property type="match status" value="1"/>
</dbReference>
<reference evidence="5" key="2">
    <citation type="submission" date="2020-09" db="EMBL/GenBank/DDBJ databases">
        <authorList>
            <person name="Sun Q."/>
            <person name="Zhou Y."/>
        </authorList>
    </citation>
    <scope>NUCLEOTIDE SEQUENCE</scope>
    <source>
        <strain evidence="5">CGMCC 1.16012</strain>
    </source>
</reference>
<dbReference type="Pfam" id="PF00392">
    <property type="entry name" value="GntR"/>
    <property type="match status" value="1"/>
</dbReference>
<dbReference type="EMBL" id="BMKN01000001">
    <property type="protein sequence ID" value="GGE45565.1"/>
    <property type="molecule type" value="Genomic_DNA"/>
</dbReference>
<dbReference type="GO" id="GO:0003700">
    <property type="term" value="F:DNA-binding transcription factor activity"/>
    <property type="evidence" value="ECO:0007669"/>
    <property type="project" value="InterPro"/>
</dbReference>
<dbReference type="SMART" id="SM00895">
    <property type="entry name" value="FCD"/>
    <property type="match status" value="1"/>
</dbReference>
<accession>A0A917EIM1</accession>
<dbReference type="PANTHER" id="PTHR43537">
    <property type="entry name" value="TRANSCRIPTIONAL REGULATOR, GNTR FAMILY"/>
    <property type="match status" value="1"/>
</dbReference>
<name>A0A917EIM1_9RHOB</name>
<dbReference type="RefSeq" id="WP_095596016.1">
    <property type="nucleotide sequence ID" value="NZ_BMKN01000001.1"/>
</dbReference>
<dbReference type="InterPro" id="IPR036390">
    <property type="entry name" value="WH_DNA-bd_sf"/>
</dbReference>
<dbReference type="Gene3D" id="1.10.10.10">
    <property type="entry name" value="Winged helix-like DNA-binding domain superfamily/Winged helix DNA-binding domain"/>
    <property type="match status" value="1"/>
</dbReference>
<dbReference type="Proteomes" id="UP000606730">
    <property type="component" value="Unassembled WGS sequence"/>
</dbReference>
<evidence type="ECO:0000259" key="4">
    <source>
        <dbReference type="PROSITE" id="PS50949"/>
    </source>
</evidence>
<dbReference type="SUPFAM" id="SSF48008">
    <property type="entry name" value="GntR ligand-binding domain-like"/>
    <property type="match status" value="1"/>
</dbReference>
<keyword evidence="3" id="KW-0804">Transcription</keyword>
<dbReference type="PRINTS" id="PR00035">
    <property type="entry name" value="HTHGNTR"/>
</dbReference>
<gene>
    <name evidence="5" type="ORF">GCM10011517_11470</name>
</gene>
<dbReference type="InterPro" id="IPR008920">
    <property type="entry name" value="TF_FadR/GntR_C"/>
</dbReference>
<evidence type="ECO:0000256" key="1">
    <source>
        <dbReference type="ARBA" id="ARBA00023015"/>
    </source>
</evidence>
<keyword evidence="6" id="KW-1185">Reference proteome</keyword>
<sequence length="253" mass="27954">MPPANQQNIVDILHYIYLLGAMISTPKQHEFTGFKRRRPLVLEVRDELERMILEGEVPGGERLNEHTLAAQMGVSRAPVREAARSLERDGLVTTVAKKGVFVRKLSVKDALELYDLRAMLAGILCACVARRCGADAGAALRAQVESMSEAIEARDEESYFAQNLAFHDWIAEAADTKRTAALYIALGKEVRLFRHRVLTGQDSLRVSNLEHERIVTAIEMGDVEAAREAGSVHHLNGKARLLDLMGGSPEETA</sequence>
<reference evidence="5" key="1">
    <citation type="journal article" date="2014" name="Int. J. Syst. Evol. Microbiol.">
        <title>Complete genome sequence of Corynebacterium casei LMG S-19264T (=DSM 44701T), isolated from a smear-ripened cheese.</title>
        <authorList>
            <consortium name="US DOE Joint Genome Institute (JGI-PGF)"/>
            <person name="Walter F."/>
            <person name="Albersmeier A."/>
            <person name="Kalinowski J."/>
            <person name="Ruckert C."/>
        </authorList>
    </citation>
    <scope>NUCLEOTIDE SEQUENCE</scope>
    <source>
        <strain evidence="5">CGMCC 1.16012</strain>
    </source>
</reference>
<dbReference type="GO" id="GO:0003677">
    <property type="term" value="F:DNA binding"/>
    <property type="evidence" value="ECO:0007669"/>
    <property type="project" value="UniProtKB-KW"/>
</dbReference>
<evidence type="ECO:0000256" key="3">
    <source>
        <dbReference type="ARBA" id="ARBA00023163"/>
    </source>
</evidence>
<evidence type="ECO:0000256" key="2">
    <source>
        <dbReference type="ARBA" id="ARBA00023125"/>
    </source>
</evidence>
<dbReference type="CDD" id="cd07377">
    <property type="entry name" value="WHTH_GntR"/>
    <property type="match status" value="1"/>
</dbReference>
<keyword evidence="1" id="KW-0805">Transcription regulation</keyword>
<evidence type="ECO:0000313" key="6">
    <source>
        <dbReference type="Proteomes" id="UP000606730"/>
    </source>
</evidence>
<dbReference type="Gene3D" id="1.20.120.530">
    <property type="entry name" value="GntR ligand-binding domain-like"/>
    <property type="match status" value="1"/>
</dbReference>
<keyword evidence="2" id="KW-0238">DNA-binding</keyword>
<dbReference type="SMART" id="SM00345">
    <property type="entry name" value="HTH_GNTR"/>
    <property type="match status" value="1"/>
</dbReference>
<dbReference type="PROSITE" id="PS50949">
    <property type="entry name" value="HTH_GNTR"/>
    <property type="match status" value="1"/>
</dbReference>
<evidence type="ECO:0000313" key="5">
    <source>
        <dbReference type="EMBL" id="GGE45565.1"/>
    </source>
</evidence>
<organism evidence="5 6">
    <name type="scientific">Actibacterium pelagium</name>
    <dbReference type="NCBI Taxonomy" id="2029103"/>
    <lineage>
        <taxon>Bacteria</taxon>
        <taxon>Pseudomonadati</taxon>
        <taxon>Pseudomonadota</taxon>
        <taxon>Alphaproteobacteria</taxon>
        <taxon>Rhodobacterales</taxon>
        <taxon>Roseobacteraceae</taxon>
        <taxon>Actibacterium</taxon>
    </lineage>
</organism>